<feature type="compositionally biased region" description="Low complexity" evidence="1">
    <location>
        <begin position="11"/>
        <end position="26"/>
    </location>
</feature>
<gene>
    <name evidence="2" type="ORF">SEVIR_8G198800v2</name>
</gene>
<feature type="compositionally biased region" description="Basic residues" evidence="1">
    <location>
        <begin position="89"/>
        <end position="101"/>
    </location>
</feature>
<dbReference type="EMBL" id="CM016559">
    <property type="protein sequence ID" value="TKW01737.1"/>
    <property type="molecule type" value="Genomic_DNA"/>
</dbReference>
<reference evidence="2" key="1">
    <citation type="submission" date="2019-03" db="EMBL/GenBank/DDBJ databases">
        <title>WGS assembly of Setaria viridis.</title>
        <authorList>
            <person name="Huang P."/>
            <person name="Jenkins J."/>
            <person name="Grimwood J."/>
            <person name="Barry K."/>
            <person name="Healey A."/>
            <person name="Mamidi S."/>
            <person name="Sreedasyam A."/>
            <person name="Shu S."/>
            <person name="Feldman M."/>
            <person name="Wu J."/>
            <person name="Yu Y."/>
            <person name="Chen C."/>
            <person name="Johnson J."/>
            <person name="Rokhsar D."/>
            <person name="Baxter I."/>
            <person name="Schmutz J."/>
            <person name="Brutnell T."/>
            <person name="Kellogg E."/>
        </authorList>
    </citation>
    <scope>NUCLEOTIDE SEQUENCE [LARGE SCALE GENOMIC DNA]</scope>
</reference>
<feature type="compositionally biased region" description="Basic and acidic residues" evidence="1">
    <location>
        <begin position="69"/>
        <end position="81"/>
    </location>
</feature>
<evidence type="ECO:0000313" key="3">
    <source>
        <dbReference type="Proteomes" id="UP000298652"/>
    </source>
</evidence>
<evidence type="ECO:0000313" key="2">
    <source>
        <dbReference type="EMBL" id="TKW01737.1"/>
    </source>
</evidence>
<organism evidence="2 3">
    <name type="scientific">Setaria viridis</name>
    <name type="common">Green bristlegrass</name>
    <name type="synonym">Setaria italica subsp. viridis</name>
    <dbReference type="NCBI Taxonomy" id="4556"/>
    <lineage>
        <taxon>Eukaryota</taxon>
        <taxon>Viridiplantae</taxon>
        <taxon>Streptophyta</taxon>
        <taxon>Embryophyta</taxon>
        <taxon>Tracheophyta</taxon>
        <taxon>Spermatophyta</taxon>
        <taxon>Magnoliopsida</taxon>
        <taxon>Liliopsida</taxon>
        <taxon>Poales</taxon>
        <taxon>Poaceae</taxon>
        <taxon>PACMAD clade</taxon>
        <taxon>Panicoideae</taxon>
        <taxon>Panicodae</taxon>
        <taxon>Paniceae</taxon>
        <taxon>Cenchrinae</taxon>
        <taxon>Setaria</taxon>
    </lineage>
</organism>
<dbReference type="Proteomes" id="UP000298652">
    <property type="component" value="Chromosome 8"/>
</dbReference>
<evidence type="ECO:0000256" key="1">
    <source>
        <dbReference type="SAM" id="MobiDB-lite"/>
    </source>
</evidence>
<feature type="compositionally biased region" description="Low complexity" evidence="1">
    <location>
        <begin position="42"/>
        <end position="56"/>
    </location>
</feature>
<feature type="compositionally biased region" description="Basic residues" evidence="1">
    <location>
        <begin position="1"/>
        <end position="10"/>
    </location>
</feature>
<keyword evidence="3" id="KW-1185">Reference proteome</keyword>
<protein>
    <submittedName>
        <fullName evidence="2">Uncharacterized protein</fullName>
    </submittedName>
</protein>
<dbReference type="Gramene" id="TKW01737">
    <property type="protein sequence ID" value="TKW01737"/>
    <property type="gene ID" value="SEVIR_8G198800v2"/>
</dbReference>
<proteinExistence type="predicted"/>
<feature type="region of interest" description="Disordered" evidence="1">
    <location>
        <begin position="1"/>
        <end position="116"/>
    </location>
</feature>
<sequence length="182" mass="19443">MGPKRKRRRLPLLGATGAATGASDSGGLDGGVPQVVPGAEQRGLPRPGPRRLLAVAGRRRRGEGDDGPPGEHRRPGHEGRLRRLPGLGPRRRRQGQPRHAREHVQPPGTAGDHRRRVVGGERELSMGDGDGVVFVGSDDAAVKEDGEGAMASSSSSSKMRVPRGPHLQTLSIYLSLIYQRMT</sequence>
<name>A0A4U6TVI2_SETVI</name>
<dbReference type="AlphaFoldDB" id="A0A4U6TVI2"/>
<accession>A0A4U6TVI2</accession>